<dbReference type="AlphaFoldDB" id="K3VAA4"/>
<reference evidence="2 3" key="1">
    <citation type="journal article" date="2012" name="PLoS Pathog.">
        <title>Comparative pathogenomics reveals horizontally acquired novel virulence genes in fungi infecting cereal hosts.</title>
        <authorList>
            <person name="Gardiner D.M."/>
            <person name="McDonald M.C."/>
            <person name="Covarelli L."/>
            <person name="Solomon P.S."/>
            <person name="Rusu A.G."/>
            <person name="Marshall M."/>
            <person name="Kazan K."/>
            <person name="Chakraborty S."/>
            <person name="McDonald B.A."/>
            <person name="Manners J.M."/>
        </authorList>
    </citation>
    <scope>NUCLEOTIDE SEQUENCE [LARGE SCALE GENOMIC DNA]</scope>
    <source>
        <strain evidence="2 3">CS3096</strain>
    </source>
</reference>
<feature type="transmembrane region" description="Helical" evidence="1">
    <location>
        <begin position="354"/>
        <end position="375"/>
    </location>
</feature>
<dbReference type="GeneID" id="20369359"/>
<gene>
    <name evidence="2" type="ORF">FPSE_10742</name>
</gene>
<keyword evidence="1" id="KW-1133">Transmembrane helix</keyword>
<comment type="caution">
    <text evidence="2">The sequence shown here is derived from an EMBL/GenBank/DDBJ whole genome shotgun (WGS) entry which is preliminary data.</text>
</comment>
<name>K3VAA4_FUSPC</name>
<keyword evidence="3" id="KW-1185">Reference proteome</keyword>
<keyword evidence="1" id="KW-0812">Transmembrane</keyword>
<dbReference type="EMBL" id="AFNW01000363">
    <property type="protein sequence ID" value="EKJ69073.1"/>
    <property type="molecule type" value="Genomic_DNA"/>
</dbReference>
<evidence type="ECO:0000256" key="1">
    <source>
        <dbReference type="SAM" id="Phobius"/>
    </source>
</evidence>
<dbReference type="RefSeq" id="XP_009262134.1">
    <property type="nucleotide sequence ID" value="XM_009263859.1"/>
</dbReference>
<feature type="transmembrane region" description="Helical" evidence="1">
    <location>
        <begin position="322"/>
        <end position="342"/>
    </location>
</feature>
<evidence type="ECO:0000313" key="2">
    <source>
        <dbReference type="EMBL" id="EKJ69073.1"/>
    </source>
</evidence>
<accession>K3VAA4</accession>
<protein>
    <submittedName>
        <fullName evidence="2">Uncharacterized protein</fullName>
    </submittedName>
</protein>
<dbReference type="OrthoDB" id="5104695at2759"/>
<organism evidence="2 3">
    <name type="scientific">Fusarium pseudograminearum (strain CS3096)</name>
    <name type="common">Wheat and barley crown-rot fungus</name>
    <dbReference type="NCBI Taxonomy" id="1028729"/>
    <lineage>
        <taxon>Eukaryota</taxon>
        <taxon>Fungi</taxon>
        <taxon>Dikarya</taxon>
        <taxon>Ascomycota</taxon>
        <taxon>Pezizomycotina</taxon>
        <taxon>Sordariomycetes</taxon>
        <taxon>Hypocreomycetidae</taxon>
        <taxon>Hypocreales</taxon>
        <taxon>Nectriaceae</taxon>
        <taxon>Fusarium</taxon>
    </lineage>
</organism>
<dbReference type="HOGENOM" id="CLU_727706_0_0_1"/>
<proteinExistence type="predicted"/>
<sequence length="380" mass="43902">MNRDLSDTRNIQTKLLFEHHMHDNKAAVALIMLDERDHLSYLVRELHHNWERQDMDFSPTGISNRGISVEVFLLGPSWFWDHRKFQRREFVGELGIVWHQDTLQLVRYILRAAHENRTARVVHGQSGKHVIPFVRHRSNEDYQISTWNRKLYSSCQVPLDYVAHNFEIQKRLHHRSLNRSITKHTQAVRERLQTPGRAAAAKGTARHSYLGLSVKPESLVDLPFFQDDKPLRKQHTGALRQPEVKESLDAARARMQSQLTQGSSMQHHSLLSFFFFFGDKPSLSVILLLFFGDQPSKSFIFNSFFFFPLAISHRTTAALRPLLLFLAISHHTFVFFIFFFIGDKPSSSSSSSSSSLAISHHILLLVVVSIGWRCLRSCGH</sequence>
<keyword evidence="1" id="KW-0472">Membrane</keyword>
<evidence type="ECO:0000313" key="3">
    <source>
        <dbReference type="Proteomes" id="UP000007978"/>
    </source>
</evidence>
<dbReference type="Proteomes" id="UP000007978">
    <property type="component" value="Chromosome 4"/>
</dbReference>
<dbReference type="KEGG" id="fpu:FPSE_10742"/>